<evidence type="ECO:0000313" key="2">
    <source>
        <dbReference type="Proteomes" id="UP001162162"/>
    </source>
</evidence>
<keyword evidence="2" id="KW-1185">Reference proteome</keyword>
<accession>A0AAV8Y2A4</accession>
<protein>
    <submittedName>
        <fullName evidence="1">Uncharacterized protein</fullName>
    </submittedName>
</protein>
<dbReference type="EMBL" id="JAPWTK010000245">
    <property type="protein sequence ID" value="KAJ8944621.1"/>
    <property type="molecule type" value="Genomic_DNA"/>
</dbReference>
<proteinExistence type="predicted"/>
<evidence type="ECO:0000313" key="1">
    <source>
        <dbReference type="EMBL" id="KAJ8944621.1"/>
    </source>
</evidence>
<name>A0AAV8Y2A4_9CUCU</name>
<dbReference type="AlphaFoldDB" id="A0AAV8Y2A4"/>
<comment type="caution">
    <text evidence="1">The sequence shown here is derived from an EMBL/GenBank/DDBJ whole genome shotgun (WGS) entry which is preliminary data.</text>
</comment>
<organism evidence="1 2">
    <name type="scientific">Aromia moschata</name>
    <dbReference type="NCBI Taxonomy" id="1265417"/>
    <lineage>
        <taxon>Eukaryota</taxon>
        <taxon>Metazoa</taxon>
        <taxon>Ecdysozoa</taxon>
        <taxon>Arthropoda</taxon>
        <taxon>Hexapoda</taxon>
        <taxon>Insecta</taxon>
        <taxon>Pterygota</taxon>
        <taxon>Neoptera</taxon>
        <taxon>Endopterygota</taxon>
        <taxon>Coleoptera</taxon>
        <taxon>Polyphaga</taxon>
        <taxon>Cucujiformia</taxon>
        <taxon>Chrysomeloidea</taxon>
        <taxon>Cerambycidae</taxon>
        <taxon>Cerambycinae</taxon>
        <taxon>Callichromatini</taxon>
        <taxon>Aromia</taxon>
    </lineage>
</organism>
<dbReference type="Proteomes" id="UP001162162">
    <property type="component" value="Unassembled WGS sequence"/>
</dbReference>
<gene>
    <name evidence="1" type="ORF">NQ318_017145</name>
</gene>
<reference evidence="1" key="1">
    <citation type="journal article" date="2023" name="Insect Mol. Biol.">
        <title>Genome sequencing provides insights into the evolution of gene families encoding plant cell wall-degrading enzymes in longhorned beetles.</title>
        <authorList>
            <person name="Shin N.R."/>
            <person name="Okamura Y."/>
            <person name="Kirsch R."/>
            <person name="Pauchet Y."/>
        </authorList>
    </citation>
    <scope>NUCLEOTIDE SEQUENCE</scope>
    <source>
        <strain evidence="1">AMC_N1</strain>
    </source>
</reference>
<sequence>MTASRIVVVKLRMPWSLNILRTAEVNMNLQRMIAKMNIVLPGQKVSISRKAYMMELYKLVKESQMTFQNSSLERDLKTIHDNYIGLHAVIIRLENTVLPLAQSLQIVDDVNTLLQL</sequence>